<dbReference type="PANTHER" id="PTHR13806:SF46">
    <property type="entry name" value="FLOTILLIN-1-RELATED"/>
    <property type="match status" value="1"/>
</dbReference>
<dbReference type="PANTHER" id="PTHR13806">
    <property type="entry name" value="FLOTILLIN-RELATED"/>
    <property type="match status" value="1"/>
</dbReference>
<evidence type="ECO:0000256" key="7">
    <source>
        <dbReference type="ARBA" id="ARBA00022989"/>
    </source>
</evidence>
<keyword evidence="8 9" id="KW-0472">Membrane</keyword>
<evidence type="ECO:0000256" key="4">
    <source>
        <dbReference type="ARBA" id="ARBA00022448"/>
    </source>
</evidence>
<dbReference type="STRING" id="52904.ENSSMAP00000030924"/>
<evidence type="ECO:0000256" key="6">
    <source>
        <dbReference type="ARBA" id="ARBA00022753"/>
    </source>
</evidence>
<reference evidence="13 14" key="1">
    <citation type="submission" date="2017-12" db="EMBL/GenBank/DDBJ databases">
        <title>Integrating genomic resources of turbot (Scophthalmus maximus) in depth evaluation of genetic and physical mapping variation across individuals.</title>
        <authorList>
            <person name="Martinez P."/>
        </authorList>
    </citation>
    <scope>NUCLEOTIDE SEQUENCE [LARGE SCALE GENOMIC DNA]</scope>
</reference>
<evidence type="ECO:0000256" key="11">
    <source>
        <dbReference type="SAM" id="Phobius"/>
    </source>
</evidence>
<evidence type="ECO:0000313" key="14">
    <source>
        <dbReference type="Proteomes" id="UP000246464"/>
    </source>
</evidence>
<evidence type="ECO:0000256" key="8">
    <source>
        <dbReference type="ARBA" id="ARBA00023136"/>
    </source>
</evidence>
<protein>
    <recommendedName>
        <fullName evidence="9">Flotillin</fullName>
    </recommendedName>
</protein>
<name>A0A2U9B459_SCOMX</name>
<evidence type="ECO:0000256" key="5">
    <source>
        <dbReference type="ARBA" id="ARBA00022692"/>
    </source>
</evidence>
<evidence type="ECO:0000313" key="13">
    <source>
        <dbReference type="EMBL" id="AWO98541.1"/>
    </source>
</evidence>
<evidence type="ECO:0000259" key="12">
    <source>
        <dbReference type="SMART" id="SM00244"/>
    </source>
</evidence>
<comment type="subcellular location">
    <subcellularLocation>
        <location evidence="1 9">Membrane</location>
        <topology evidence="1">Multi-pass membrane protein</topology>
    </subcellularLocation>
    <subcellularLocation>
        <location evidence="9">Endosome</location>
    </subcellularLocation>
</comment>
<proteinExistence type="inferred from homology"/>
<feature type="transmembrane region" description="Helical" evidence="11">
    <location>
        <begin position="226"/>
        <end position="245"/>
    </location>
</feature>
<keyword evidence="14" id="KW-1185">Reference proteome</keyword>
<dbReference type="AlphaFoldDB" id="A0A2U9B459"/>
<feature type="transmembrane region" description="Helical" evidence="11">
    <location>
        <begin position="163"/>
        <end position="183"/>
    </location>
</feature>
<keyword evidence="5 11" id="KW-0812">Transmembrane</keyword>
<feature type="coiled-coil region" evidence="10">
    <location>
        <begin position="570"/>
        <end position="628"/>
    </location>
</feature>
<accession>A0A2U9B459</accession>
<keyword evidence="7 11" id="KW-1133">Transmembrane helix</keyword>
<comment type="similarity">
    <text evidence="3">Belongs to the SLC35F solute transporter family.</text>
</comment>
<sequence length="782" mass="85976">MAPKQSGDESREVSCENQSTGLMERIRKFIPKDVLTWQLAKTLAMGQGLALLICGTAISSQYLATDFQVNTPMLQSFLNYSLLCVTYTTMLLCRTGDGNILQILKRRGWKYLLLGLVDVEANYTVVKAYQYTTLTSVQLLDCFVVPVLMILSWWVLKIRYRLVHYIAVCICLLGVGAMVGADLLAGRDQGSTSNILLGDGLVLLSATLYGVSNVCQEYTVKNLSRVEFLGMLGLFGTIISTVQMVVLERNEVANIQWSWKVGFLFTAFALCMYTLYSCMPLVMKLSSATAVNLSMLTADLFSLFCGIFLFQYDFSGLYLVSLVVILIGFITFNTVPTPAAPADPTTSPSSSIFAMGNCLTVGPNEALVVSGACCGSDDKTYIVGGWAWAWWLITDTKRITLEIMTLQPRCEDVETAEGVAITVTGVAQVKVMTEHDLLAVACEQFLGKSVVEIKAVVIQTLEGHLRSILGTLTVEQIYQDRDQFAKLVREVAAPDVGRMGIEILSFTIKDVYDKLDYLSSLGKTQTAAVQRDADIGVAEAERDAGIREAECKREMMDVKFQADTKMADSKRELELQKASFNQEVNTKKAEAQLAYELQAAKEQQKIRLEEIEIQVVQRKKEITIEEKEISRTDKELIATVKRPAEAEAYKMQQLAEGHKIKKVLIAQAEAEKIRKIGEAEASSIEAVGKAEAEKMKLKAEAYLQYGEAAKTALVLEALPKIAAKVAAPLSKTNEIVILSGEGNRVTGEVNRLLAELPVSVNALTGVDLSKIPLLQKMTGARA</sequence>
<dbReference type="FunFam" id="3.30.479.30:FF:000003">
    <property type="entry name" value="Flotillin 2"/>
    <property type="match status" value="1"/>
</dbReference>
<evidence type="ECO:0000256" key="9">
    <source>
        <dbReference type="RuleBase" id="RU366054"/>
    </source>
</evidence>
<dbReference type="SMART" id="SM00244">
    <property type="entry name" value="PHB"/>
    <property type="match status" value="1"/>
</dbReference>
<evidence type="ECO:0000256" key="10">
    <source>
        <dbReference type="SAM" id="Coils"/>
    </source>
</evidence>
<gene>
    <name evidence="13" type="ORF">SMAX5B_008388</name>
</gene>
<feature type="transmembrane region" description="Helical" evidence="11">
    <location>
        <begin position="257"/>
        <end position="276"/>
    </location>
</feature>
<feature type="transmembrane region" description="Helical" evidence="11">
    <location>
        <begin position="137"/>
        <end position="156"/>
    </location>
</feature>
<dbReference type="GO" id="GO:0022857">
    <property type="term" value="F:transmembrane transporter activity"/>
    <property type="evidence" value="ECO:0007669"/>
    <property type="project" value="InterPro"/>
</dbReference>
<dbReference type="Pfam" id="PF06027">
    <property type="entry name" value="SLC35F"/>
    <property type="match status" value="1"/>
</dbReference>
<comment type="subunit">
    <text evidence="9">Heterooligomeric complex.</text>
</comment>
<dbReference type="GO" id="GO:0005768">
    <property type="term" value="C:endosome"/>
    <property type="evidence" value="ECO:0007669"/>
    <property type="project" value="UniProtKB-SubCell"/>
</dbReference>
<dbReference type="GO" id="GO:0072659">
    <property type="term" value="P:protein localization to plasma membrane"/>
    <property type="evidence" value="ECO:0007669"/>
    <property type="project" value="TreeGrafter"/>
</dbReference>
<dbReference type="EMBL" id="CP026245">
    <property type="protein sequence ID" value="AWO98541.1"/>
    <property type="molecule type" value="Genomic_DNA"/>
</dbReference>
<dbReference type="InterPro" id="IPR001107">
    <property type="entry name" value="Band_7"/>
</dbReference>
<evidence type="ECO:0000256" key="3">
    <source>
        <dbReference type="ARBA" id="ARBA00007863"/>
    </source>
</evidence>
<organism evidence="13 14">
    <name type="scientific">Scophthalmus maximus</name>
    <name type="common">Turbot</name>
    <name type="synonym">Psetta maxima</name>
    <dbReference type="NCBI Taxonomy" id="52904"/>
    <lineage>
        <taxon>Eukaryota</taxon>
        <taxon>Metazoa</taxon>
        <taxon>Chordata</taxon>
        <taxon>Craniata</taxon>
        <taxon>Vertebrata</taxon>
        <taxon>Euteleostomi</taxon>
        <taxon>Actinopterygii</taxon>
        <taxon>Neopterygii</taxon>
        <taxon>Teleostei</taxon>
        <taxon>Neoteleostei</taxon>
        <taxon>Acanthomorphata</taxon>
        <taxon>Carangaria</taxon>
        <taxon>Pleuronectiformes</taxon>
        <taxon>Pleuronectoidei</taxon>
        <taxon>Scophthalmidae</taxon>
        <taxon>Scophthalmus</taxon>
    </lineage>
</organism>
<dbReference type="SUPFAM" id="SSF103481">
    <property type="entry name" value="Multidrug resistance efflux transporter EmrE"/>
    <property type="match status" value="1"/>
</dbReference>
<comment type="similarity">
    <text evidence="2 9">Belongs to the band 7/mec-2 family. Flotillin subfamily.</text>
</comment>
<dbReference type="CDD" id="cd03399">
    <property type="entry name" value="SPFH_flotillin"/>
    <property type="match status" value="1"/>
</dbReference>
<dbReference type="InterPro" id="IPR009262">
    <property type="entry name" value="SLC35_F1/F2/F6"/>
</dbReference>
<dbReference type="Pfam" id="PF01145">
    <property type="entry name" value="Band_7"/>
    <property type="match status" value="1"/>
</dbReference>
<keyword evidence="6" id="KW-0967">Endosome</keyword>
<dbReference type="GO" id="GO:0002020">
    <property type="term" value="F:protease binding"/>
    <property type="evidence" value="ECO:0007669"/>
    <property type="project" value="TreeGrafter"/>
</dbReference>
<feature type="transmembrane region" description="Helical" evidence="11">
    <location>
        <begin position="288"/>
        <end position="310"/>
    </location>
</feature>
<dbReference type="GO" id="GO:0045661">
    <property type="term" value="P:regulation of myoblast differentiation"/>
    <property type="evidence" value="ECO:0007669"/>
    <property type="project" value="TreeGrafter"/>
</dbReference>
<keyword evidence="4" id="KW-0813">Transport</keyword>
<feature type="transmembrane region" description="Helical" evidence="11">
    <location>
        <begin position="34"/>
        <end position="58"/>
    </location>
</feature>
<dbReference type="InterPro" id="IPR031905">
    <property type="entry name" value="Flotillin_C"/>
</dbReference>
<dbReference type="InterPro" id="IPR027705">
    <property type="entry name" value="Flotillin_fam"/>
</dbReference>
<dbReference type="InterPro" id="IPR037185">
    <property type="entry name" value="EmrE-like"/>
</dbReference>
<dbReference type="Gene3D" id="3.30.479.30">
    <property type="entry name" value="Band 7 domain"/>
    <property type="match status" value="1"/>
</dbReference>
<dbReference type="SUPFAM" id="SSF117892">
    <property type="entry name" value="Band 7/SPFH domain"/>
    <property type="match status" value="1"/>
</dbReference>
<dbReference type="InterPro" id="IPR036013">
    <property type="entry name" value="Band_7/SPFH_dom_sf"/>
</dbReference>
<evidence type="ECO:0000256" key="1">
    <source>
        <dbReference type="ARBA" id="ARBA00004141"/>
    </source>
</evidence>
<feature type="transmembrane region" description="Helical" evidence="11">
    <location>
        <begin position="316"/>
        <end position="335"/>
    </location>
</feature>
<dbReference type="Proteomes" id="UP000246464">
    <property type="component" value="Chromosome 3"/>
</dbReference>
<keyword evidence="10" id="KW-0175">Coiled coil</keyword>
<feature type="domain" description="Band 7" evidence="12">
    <location>
        <begin position="441"/>
        <end position="623"/>
    </location>
</feature>
<evidence type="ECO:0000256" key="2">
    <source>
        <dbReference type="ARBA" id="ARBA00007161"/>
    </source>
</evidence>
<feature type="transmembrane region" description="Helical" evidence="11">
    <location>
        <begin position="78"/>
        <end position="96"/>
    </location>
</feature>
<dbReference type="Pfam" id="PF15975">
    <property type="entry name" value="Flot"/>
    <property type="match status" value="1"/>
</dbReference>
<dbReference type="GO" id="GO:0016600">
    <property type="term" value="C:flotillin complex"/>
    <property type="evidence" value="ECO:0007669"/>
    <property type="project" value="TreeGrafter"/>
</dbReference>